<dbReference type="InterPro" id="IPR004088">
    <property type="entry name" value="KH_dom_type_1"/>
</dbReference>
<reference evidence="11" key="1">
    <citation type="submission" date="2018-01" db="EMBL/GenBank/DDBJ databases">
        <authorList>
            <person name="Mao J.F."/>
        </authorList>
    </citation>
    <scope>NUCLEOTIDE SEQUENCE</scope>
    <source>
        <strain evidence="11">Huo1</strain>
        <tissue evidence="11">Leaf</tissue>
    </source>
</reference>
<evidence type="ECO:0000256" key="2">
    <source>
        <dbReference type="ARBA" id="ARBA00022737"/>
    </source>
</evidence>
<accession>A0A8X8W1S7</accession>
<dbReference type="CDD" id="cd22459">
    <property type="entry name" value="KH-I_PEPPER_rpt1_like"/>
    <property type="match status" value="1"/>
</dbReference>
<dbReference type="InterPro" id="IPR001965">
    <property type="entry name" value="Znf_PHD"/>
</dbReference>
<dbReference type="InterPro" id="IPR002125">
    <property type="entry name" value="CMP_dCMP_dom"/>
</dbReference>
<dbReference type="PROSITE" id="PS51050">
    <property type="entry name" value="ZF_CW"/>
    <property type="match status" value="1"/>
</dbReference>
<dbReference type="Gene3D" id="3.30.40.10">
    <property type="entry name" value="Zinc/RING finger domain, C3HC4 (zinc finger)"/>
    <property type="match status" value="1"/>
</dbReference>
<dbReference type="GO" id="GO:0003723">
    <property type="term" value="F:RNA binding"/>
    <property type="evidence" value="ECO:0007669"/>
    <property type="project" value="UniProtKB-UniRule"/>
</dbReference>
<evidence type="ECO:0000259" key="9">
    <source>
        <dbReference type="PROSITE" id="PS51050"/>
    </source>
</evidence>
<dbReference type="GO" id="GO:0052717">
    <property type="term" value="F:tRNA-specific adenosine-34 deaminase activity"/>
    <property type="evidence" value="ECO:0007669"/>
    <property type="project" value="UniProtKB-EC"/>
</dbReference>
<dbReference type="InterPro" id="IPR016192">
    <property type="entry name" value="APOBEC/CMP_deaminase_Zn-bd"/>
</dbReference>
<feature type="domain" description="PHD-type" evidence="8">
    <location>
        <begin position="977"/>
        <end position="1027"/>
    </location>
</feature>
<keyword evidence="1" id="KW-0479">Metal-binding</keyword>
<dbReference type="PROSITE" id="PS01359">
    <property type="entry name" value="ZF_PHD_1"/>
    <property type="match status" value="1"/>
</dbReference>
<evidence type="ECO:0000256" key="5">
    <source>
        <dbReference type="PROSITE-ProRule" id="PRU00117"/>
    </source>
</evidence>
<dbReference type="PROSITE" id="PS50016">
    <property type="entry name" value="ZF_PHD_2"/>
    <property type="match status" value="1"/>
</dbReference>
<dbReference type="SMART" id="SM00249">
    <property type="entry name" value="PHD"/>
    <property type="match status" value="1"/>
</dbReference>
<dbReference type="Gene3D" id="3.30.40.100">
    <property type="match status" value="1"/>
</dbReference>
<dbReference type="InterPro" id="IPR004087">
    <property type="entry name" value="KH_dom"/>
</dbReference>
<evidence type="ECO:0000259" key="8">
    <source>
        <dbReference type="PROSITE" id="PS50016"/>
    </source>
</evidence>
<dbReference type="FunFam" id="3.30.40.100:FF:000005">
    <property type="entry name" value="uncharacterized protein LOC106759733 isoform X4"/>
    <property type="match status" value="1"/>
</dbReference>
<evidence type="ECO:0000313" key="12">
    <source>
        <dbReference type="Proteomes" id="UP000298416"/>
    </source>
</evidence>
<evidence type="ECO:0000256" key="1">
    <source>
        <dbReference type="ARBA" id="ARBA00022723"/>
    </source>
</evidence>
<dbReference type="SUPFAM" id="SSF53927">
    <property type="entry name" value="Cytidine deaminase-like"/>
    <property type="match status" value="1"/>
</dbReference>
<proteinExistence type="predicted"/>
<feature type="domain" description="CW-type" evidence="9">
    <location>
        <begin position="1134"/>
        <end position="1198"/>
    </location>
</feature>
<keyword evidence="5" id="KW-0694">RNA-binding</keyword>
<dbReference type="SUPFAM" id="SSF54791">
    <property type="entry name" value="Eukaryotic type KH-domain (KH-domain type I)"/>
    <property type="match status" value="3"/>
</dbReference>
<evidence type="ECO:0000259" key="10">
    <source>
        <dbReference type="PROSITE" id="PS51747"/>
    </source>
</evidence>
<dbReference type="SUPFAM" id="SSF57903">
    <property type="entry name" value="FYVE/PHD zinc finger"/>
    <property type="match status" value="1"/>
</dbReference>
<dbReference type="InterPro" id="IPR019787">
    <property type="entry name" value="Znf_PHD-finger"/>
</dbReference>
<dbReference type="CDD" id="cd22461">
    <property type="entry name" value="KH-I_PEPPER_like_rpt3"/>
    <property type="match status" value="1"/>
</dbReference>
<dbReference type="CDD" id="cd22460">
    <property type="entry name" value="KH-I_PEPPER_rpt2_like"/>
    <property type="match status" value="1"/>
</dbReference>
<dbReference type="PROSITE" id="PS51747">
    <property type="entry name" value="CYT_DCMP_DEAMINASES_2"/>
    <property type="match status" value="1"/>
</dbReference>
<dbReference type="Gene3D" id="3.40.140.10">
    <property type="entry name" value="Cytidine Deaminase, domain 2"/>
    <property type="match status" value="1"/>
</dbReference>
<dbReference type="InterPro" id="IPR011124">
    <property type="entry name" value="Znf_CW"/>
</dbReference>
<dbReference type="Proteomes" id="UP000298416">
    <property type="component" value="Unassembled WGS sequence"/>
</dbReference>
<evidence type="ECO:0000256" key="7">
    <source>
        <dbReference type="SAM" id="MobiDB-lite"/>
    </source>
</evidence>
<sequence length="1237" mass="135711">MASPQPPAETAANLTDEQQAPADLAESKCEEAAETPAEEAPVTEAPAVDEKDRELEEIKAKWPGWPGYSVFRLLVPVLKVGGIIGRKGDLIKKLVEETRARVRVLDGPITSPDRIVLITGKEEPEAEVSPAIDAILRIFKSVNGLPENDGDKTTAAAFCSIRLLVASTQAISLIGKQGSLIKSIQETSGASVRVLSNDEVPTYAGSQERVVELQGEALKVLKALEAVVGHLRKFLVDQSVLPLFEKSYNAPATQERQVDAWSDKTSLHQTPQTSLGVDYPVTLKRESLFLDRESQIESHIASSRLPLYGQEHGLVNRSSLIGRAGGPVVTQVAQTMQIPLAYAEDIIGVQGANIDYIRRSSGAILTVQESRGLPEEITVEIKGTSPQVQAAQQLIQISRLSTAVWIYGLRVFMNSSVGTESQLPETMLMWSRRTLGWEAGEARIYRHHMQDKDKAKDSRTVDMDRRGQGDIAALGFELMAQGVPTFSSLPFTSSNLSRKKIMGSFAEGAAPEAECVSFMKLAVEQAKLALDSLEVPVGCIIVEDQNVISVGRNWTTETRNVRTLLISSPPNQNFTTETSHAPRVYHCTMATRHAEMEAIDVLLDQWKKKGISKEEIMSRFSKCTLYVTCEPCIMCAAALSIIGLKEVYYGCANDKFGGCGSILSLHTSNSGKLPSGGISQRKGFKCTGGIMAAEAVDLLKSFYEQGNPNEVRPSLADGSCSLDFMKQGVAFDLMPGSKMKGRCSVCCELHFGDCGELSKQDANIDDVLHRVQHITYKRNCSMLSKSSRMSQNFVYVYQRREDNKKSPSFFEIISSAAAKASNAGHSAFGSEAPLLDANKRAVSVPERAAEGVRSSVAHPVENCKGATASSNEFRAVEEAGSEEALTNDVDRILNDCNAKDHCSSSKSTLELSSAVLKAHTDDAGECSSSGAVIAGKEPEEISERDACISILISQGVLDRVWVRRDGASNEKTNKYCSKSCKVCEQRDSSKNMLLCDNCEDAFHTSCYNPCIKILPLSEWLCSSCLKKKHKVLNDKSTSNNLGYTVTETGINRHSTSELELGSLEFMFTDTEPYMSYVRVGNEFQADVPDWCGPIDEIDLCNCCRDCNYFGDVLEVDTSSNIDTQDKDAINFLKRSPIGNWIQCREVIEGVGEGIDGTECGKWRRAPIFEVQTDNWECFRCILWDPTRADCAAPQELETEEVMKQLKYVEMVFETAASCKKAQTGEIEGKRLMRLSRL</sequence>
<organism evidence="11">
    <name type="scientific">Salvia splendens</name>
    <name type="common">Scarlet sage</name>
    <dbReference type="NCBI Taxonomy" id="180675"/>
    <lineage>
        <taxon>Eukaryota</taxon>
        <taxon>Viridiplantae</taxon>
        <taxon>Streptophyta</taxon>
        <taxon>Embryophyta</taxon>
        <taxon>Tracheophyta</taxon>
        <taxon>Spermatophyta</taxon>
        <taxon>Magnoliopsida</taxon>
        <taxon>eudicotyledons</taxon>
        <taxon>Gunneridae</taxon>
        <taxon>Pentapetalae</taxon>
        <taxon>asterids</taxon>
        <taxon>lamiids</taxon>
        <taxon>Lamiales</taxon>
        <taxon>Lamiaceae</taxon>
        <taxon>Nepetoideae</taxon>
        <taxon>Mentheae</taxon>
        <taxon>Salviinae</taxon>
        <taxon>Salvia</taxon>
        <taxon>Salvia subgen. Calosphace</taxon>
        <taxon>core Calosphace</taxon>
    </lineage>
</organism>
<feature type="domain" description="CMP/dCMP-type deaminase" evidence="10">
    <location>
        <begin position="513"/>
        <end position="670"/>
    </location>
</feature>
<keyword evidence="2" id="KW-0677">Repeat</keyword>
<dbReference type="Pfam" id="PF00628">
    <property type="entry name" value="PHD"/>
    <property type="match status" value="1"/>
</dbReference>
<dbReference type="Gene3D" id="3.30.1370.10">
    <property type="entry name" value="K Homology domain, type 1"/>
    <property type="match status" value="3"/>
</dbReference>
<gene>
    <name evidence="11" type="ORF">SASPL_151763</name>
</gene>
<dbReference type="InterPro" id="IPR016193">
    <property type="entry name" value="Cytidine_deaminase-like"/>
</dbReference>
<evidence type="ECO:0000256" key="4">
    <source>
        <dbReference type="ARBA" id="ARBA00022833"/>
    </source>
</evidence>
<evidence type="ECO:0000256" key="6">
    <source>
        <dbReference type="PROSITE-ProRule" id="PRU00146"/>
    </source>
</evidence>
<dbReference type="EMBL" id="PNBA02000021">
    <property type="protein sequence ID" value="KAG6386595.1"/>
    <property type="molecule type" value="Genomic_DNA"/>
</dbReference>
<dbReference type="GO" id="GO:0008270">
    <property type="term" value="F:zinc ion binding"/>
    <property type="evidence" value="ECO:0007669"/>
    <property type="project" value="UniProtKB-KW"/>
</dbReference>
<evidence type="ECO:0000313" key="11">
    <source>
        <dbReference type="EMBL" id="KAG6386595.1"/>
    </source>
</evidence>
<name>A0A8X8W1S7_SALSN</name>
<protein>
    <submittedName>
        <fullName evidence="11">Uncharacterized protein</fullName>
    </submittedName>
</protein>
<evidence type="ECO:0000256" key="3">
    <source>
        <dbReference type="ARBA" id="ARBA00022771"/>
    </source>
</evidence>
<keyword evidence="3 6" id="KW-0863">Zinc-finger</keyword>
<dbReference type="GO" id="GO:0002100">
    <property type="term" value="P:tRNA wobble adenosine to inosine editing"/>
    <property type="evidence" value="ECO:0007669"/>
    <property type="project" value="InterPro"/>
</dbReference>
<feature type="region of interest" description="Disordered" evidence="7">
    <location>
        <begin position="1"/>
        <end position="51"/>
    </location>
</feature>
<dbReference type="PANTHER" id="PTHR10288">
    <property type="entry name" value="KH DOMAIN CONTAINING RNA BINDING PROTEIN"/>
    <property type="match status" value="1"/>
</dbReference>
<dbReference type="InterPro" id="IPR036612">
    <property type="entry name" value="KH_dom_type_1_sf"/>
</dbReference>
<dbReference type="InterPro" id="IPR011011">
    <property type="entry name" value="Znf_FYVE_PHD"/>
</dbReference>
<dbReference type="PROSITE" id="PS00903">
    <property type="entry name" value="CYT_DCMP_DEAMINASES_1"/>
    <property type="match status" value="1"/>
</dbReference>
<comment type="caution">
    <text evidence="11">The sequence shown here is derived from an EMBL/GenBank/DDBJ whole genome shotgun (WGS) entry which is preliminary data.</text>
</comment>
<dbReference type="InterPro" id="IPR019786">
    <property type="entry name" value="Zinc_finger_PHD-type_CS"/>
</dbReference>
<keyword evidence="4" id="KW-0862">Zinc</keyword>
<dbReference type="CDD" id="cd01285">
    <property type="entry name" value="nucleoside_deaminase"/>
    <property type="match status" value="1"/>
</dbReference>
<reference evidence="11" key="2">
    <citation type="submission" date="2020-08" db="EMBL/GenBank/DDBJ databases">
        <title>Plant Genome Project.</title>
        <authorList>
            <person name="Zhang R.-G."/>
        </authorList>
    </citation>
    <scope>NUCLEOTIDE SEQUENCE</scope>
    <source>
        <strain evidence="11">Huo1</strain>
        <tissue evidence="11">Leaf</tissue>
    </source>
</reference>
<keyword evidence="12" id="KW-1185">Reference proteome</keyword>
<dbReference type="AlphaFoldDB" id="A0A8X8W1S7"/>
<dbReference type="SMART" id="SM00322">
    <property type="entry name" value="KH"/>
    <property type="match status" value="3"/>
</dbReference>
<dbReference type="Pfam" id="PF00013">
    <property type="entry name" value="KH_1"/>
    <property type="match status" value="3"/>
</dbReference>
<dbReference type="InterPro" id="IPR013083">
    <property type="entry name" value="Znf_RING/FYVE/PHD"/>
</dbReference>
<dbReference type="Pfam" id="PF00383">
    <property type="entry name" value="dCMP_cyt_deam_1"/>
    <property type="match status" value="1"/>
</dbReference>
<dbReference type="PROSITE" id="PS50084">
    <property type="entry name" value="KH_TYPE_1"/>
    <property type="match status" value="3"/>
</dbReference>